<dbReference type="Gene3D" id="3.40.50.300">
    <property type="entry name" value="P-loop containing nucleotide triphosphate hydrolases"/>
    <property type="match status" value="1"/>
</dbReference>
<evidence type="ECO:0000313" key="3">
    <source>
        <dbReference type="Proteomes" id="UP000471633"/>
    </source>
</evidence>
<keyword evidence="2" id="KW-0418">Kinase</keyword>
<feature type="region of interest" description="Disordered" evidence="1">
    <location>
        <begin position="84"/>
        <end position="108"/>
    </location>
</feature>
<accession>A0A922IMN4</accession>
<dbReference type="CTD" id="54981"/>
<evidence type="ECO:0000313" key="2">
    <source>
        <dbReference type="EMBL" id="KAH9583032.1"/>
    </source>
</evidence>
<dbReference type="Proteomes" id="UP000471633">
    <property type="component" value="Unassembled WGS sequence"/>
</dbReference>
<gene>
    <name evidence="2" type="primary">NMRK1</name>
    <name evidence="2" type="ORF">MS3_00007582</name>
</gene>
<protein>
    <submittedName>
        <fullName evidence="2">Nicotinamide riboside kinase, variant 3</fullName>
    </submittedName>
</protein>
<keyword evidence="2" id="KW-0808">Transferase</keyword>
<dbReference type="AlphaFoldDB" id="A0A922IMN4"/>
<comment type="caution">
    <text evidence="2">The sequence shown here is derived from an EMBL/GenBank/DDBJ whole genome shotgun (WGS) entry which is preliminary data.</text>
</comment>
<reference evidence="2" key="2">
    <citation type="journal article" date="2019" name="Gigascience">
        <title>High-quality Schistosoma haematobium genome achieved by single-molecule and long-range sequencing.</title>
        <authorList>
            <person name="Stroehlein A.J."/>
            <person name="Korhonen P.K."/>
            <person name="Chong T.M."/>
            <person name="Lim Y.L."/>
            <person name="Chan K.G."/>
            <person name="Webster B."/>
            <person name="Rollinson D."/>
            <person name="Brindley P.J."/>
            <person name="Gasser R.B."/>
            <person name="Young N.D."/>
        </authorList>
    </citation>
    <scope>NUCLEOTIDE SEQUENCE</scope>
</reference>
<proteinExistence type="predicted"/>
<dbReference type="EMBL" id="AMPZ03000005">
    <property type="protein sequence ID" value="KAH9583032.1"/>
    <property type="molecule type" value="Genomic_DNA"/>
</dbReference>
<reference evidence="2" key="4">
    <citation type="journal article" date="2022" name="PLoS Pathog.">
        <title>Chromosome-level genome of Schistosoma haematobium underpins genome-wide explorations of molecular variation.</title>
        <authorList>
            <person name="Stroehlein A.J."/>
            <person name="Korhonen P.K."/>
            <person name="Lee V.V."/>
            <person name="Ralph S.A."/>
            <person name="Mentink-Kane M."/>
            <person name="You H."/>
            <person name="McManus D.P."/>
            <person name="Tchuente L.T."/>
            <person name="Stothard J.R."/>
            <person name="Kaur P."/>
            <person name="Dudchenko O."/>
            <person name="Aiden E.L."/>
            <person name="Yang B."/>
            <person name="Yang H."/>
            <person name="Emery A.M."/>
            <person name="Webster B.L."/>
            <person name="Brindley P.J."/>
            <person name="Rollinson D."/>
            <person name="Chang B.C.H."/>
            <person name="Gasser R.B."/>
            <person name="Young N.D."/>
        </authorList>
    </citation>
    <scope>NUCLEOTIDE SEQUENCE</scope>
</reference>
<dbReference type="SUPFAM" id="SSF52540">
    <property type="entry name" value="P-loop containing nucleoside triphosphate hydrolases"/>
    <property type="match status" value="1"/>
</dbReference>
<dbReference type="GO" id="GO:0016301">
    <property type="term" value="F:kinase activity"/>
    <property type="evidence" value="ECO:0007669"/>
    <property type="project" value="UniProtKB-KW"/>
</dbReference>
<sequence length="108" mass="12257">MNTLTKQYVIGIAGASNSGKTTMTGKLTEYLQSIGYNVTCLQMDDYYWIMIESNFRKCHTTVNTRKGFQQSVAEPDERLSRRLAARSTGRIPKGSTAHRPNRDITHNR</sequence>
<reference evidence="2" key="3">
    <citation type="submission" date="2021-06" db="EMBL/GenBank/DDBJ databases">
        <title>Chromosome-level genome assembly for S. haematobium.</title>
        <authorList>
            <person name="Stroehlein A.J."/>
        </authorList>
    </citation>
    <scope>NUCLEOTIDE SEQUENCE</scope>
</reference>
<name>A0A922IMN4_SCHHA</name>
<evidence type="ECO:0000256" key="1">
    <source>
        <dbReference type="SAM" id="MobiDB-lite"/>
    </source>
</evidence>
<reference evidence="2" key="1">
    <citation type="journal article" date="2012" name="Nat. Genet.">
        <title>Whole-genome sequence of Schistosoma haematobium.</title>
        <authorList>
            <person name="Young N.D."/>
            <person name="Jex A.R."/>
            <person name="Li B."/>
            <person name="Liu S."/>
            <person name="Yang L."/>
            <person name="Xiong Z."/>
            <person name="Li Y."/>
            <person name="Cantacessi C."/>
            <person name="Hall R.S."/>
            <person name="Xu X."/>
            <person name="Chen F."/>
            <person name="Wu X."/>
            <person name="Zerlotini A."/>
            <person name="Oliveira G."/>
            <person name="Hofmann A."/>
            <person name="Zhang G."/>
            <person name="Fang X."/>
            <person name="Kang Y."/>
            <person name="Campbell B.E."/>
            <person name="Loukas A."/>
            <person name="Ranganathan S."/>
            <person name="Rollinson D."/>
            <person name="Rinaldi G."/>
            <person name="Brindley P.J."/>
            <person name="Yang H."/>
            <person name="Wang J."/>
            <person name="Wang J."/>
            <person name="Gasser R.B."/>
        </authorList>
    </citation>
    <scope>NUCLEOTIDE SEQUENCE</scope>
</reference>
<keyword evidence="3" id="KW-1185">Reference proteome</keyword>
<dbReference type="RefSeq" id="XP_051066430.1">
    <property type="nucleotide sequence ID" value="XM_051215886.1"/>
</dbReference>
<organism evidence="2 3">
    <name type="scientific">Schistosoma haematobium</name>
    <name type="common">Blood fluke</name>
    <dbReference type="NCBI Taxonomy" id="6185"/>
    <lineage>
        <taxon>Eukaryota</taxon>
        <taxon>Metazoa</taxon>
        <taxon>Spiralia</taxon>
        <taxon>Lophotrochozoa</taxon>
        <taxon>Platyhelminthes</taxon>
        <taxon>Trematoda</taxon>
        <taxon>Digenea</taxon>
        <taxon>Strigeidida</taxon>
        <taxon>Schistosomatoidea</taxon>
        <taxon>Schistosomatidae</taxon>
        <taxon>Schistosoma</taxon>
    </lineage>
</organism>
<dbReference type="GeneID" id="24592427"/>
<dbReference type="InterPro" id="IPR027417">
    <property type="entry name" value="P-loop_NTPase"/>
</dbReference>